<dbReference type="Proteomes" id="UP000057737">
    <property type="component" value="Unassembled WGS sequence"/>
</dbReference>
<feature type="compositionally biased region" description="Low complexity" evidence="1">
    <location>
        <begin position="229"/>
        <end position="253"/>
    </location>
</feature>
<gene>
    <name evidence="3" type="ORF">AS156_07125</name>
</gene>
<dbReference type="Pfam" id="PF16989">
    <property type="entry name" value="T6SS_VasJ"/>
    <property type="match status" value="1"/>
</dbReference>
<dbReference type="InterPro" id="IPR017739">
    <property type="entry name" value="T6SS-assoc_VCA0119"/>
</dbReference>
<dbReference type="NCBIfam" id="TIGR03362">
    <property type="entry name" value="VI_chp_7"/>
    <property type="match status" value="1"/>
</dbReference>
<protein>
    <recommendedName>
        <fullName evidence="2">ImpA N-terminal domain-containing protein</fullName>
    </recommendedName>
</protein>
<dbReference type="PANTHER" id="PTHR37024:SF3">
    <property type="entry name" value="TYPE VI SECRETION SYSTEM PROTEIN TSSA"/>
    <property type="match status" value="1"/>
</dbReference>
<keyword evidence="4" id="KW-1185">Reference proteome</keyword>
<sequence>MGRRLSQCGDLSPCALVHGFVSVIDYWIATRANIDARAQLGAAPVPGPAPAGSHIRESAEFDRLEAEVRRMDFDGPAAVDWRTVNALSLDILSKQSKDILVACWATYGLFRTEGYQGLAVGLGVLRGIVETHWEGLFPPITRERARVGAIDWLVGRVTSAIVENAPTEADSPAVLAAYDALDDLARELSQKLVDGQVALWDLFRALKSHYEEARRAIAAAAERAAETAQAAEQAAAPLAESSPPADAAQPAAPGEIVSAGTDGGWAGMIDRLLNMLRQAAAARRVISPADPKVYLLNRVGSWMRFDELPADADGRTTILPPGNNVSALEAMVAADQHAEVVNMAEEITWTEPFWLDAHRHAANALERMGPLFEPAATAVRAAIALLVRSYPRILELQFKDGRPFADEETRAWVTMGGADRWDPVEATVAEADRLIVAGQPQAAFQKLSGVLDGVTSERGRFIGRLAQARFCVETGFVTTAIPLLEHLEQVIAEHKLESWEPALALDAAELRYRAMTHPEAPQLIDEPPRRAALEQIRRRVASIDIARVSQLGRS</sequence>
<feature type="region of interest" description="Disordered" evidence="1">
    <location>
        <begin position="229"/>
        <end position="256"/>
    </location>
</feature>
<feature type="domain" description="ImpA N-terminal" evidence="2">
    <location>
        <begin position="43"/>
        <end position="154"/>
    </location>
</feature>
<evidence type="ECO:0000259" key="2">
    <source>
        <dbReference type="Pfam" id="PF06812"/>
    </source>
</evidence>
<reference evidence="3 4" key="1">
    <citation type="submission" date="2015-11" db="EMBL/GenBank/DDBJ databases">
        <title>Draft Genome Sequence of the Strain BR 10303 (Bradyrhizobium sp.) isolated from nodules of Centrolobium paraense.</title>
        <authorList>
            <person name="Zelli J.E."/>
            <person name="Simoes-Araujo J.L."/>
            <person name="Barauna A.C."/>
            <person name="Silva K."/>
        </authorList>
    </citation>
    <scope>NUCLEOTIDE SEQUENCE [LARGE SCALE GENOMIC DNA]</scope>
    <source>
        <strain evidence="3 4">BR 10303</strain>
    </source>
</reference>
<proteinExistence type="predicted"/>
<dbReference type="AlphaFoldDB" id="A0A109JTD4"/>
<dbReference type="Pfam" id="PF06812">
    <property type="entry name" value="ImpA_N"/>
    <property type="match status" value="1"/>
</dbReference>
<evidence type="ECO:0000313" key="4">
    <source>
        <dbReference type="Proteomes" id="UP000057737"/>
    </source>
</evidence>
<comment type="caution">
    <text evidence="3">The sequence shown here is derived from an EMBL/GenBank/DDBJ whole genome shotgun (WGS) entry which is preliminary data.</text>
</comment>
<evidence type="ECO:0000313" key="3">
    <source>
        <dbReference type="EMBL" id="KWV54729.1"/>
    </source>
</evidence>
<dbReference type="EMBL" id="LNCU01000070">
    <property type="protein sequence ID" value="KWV54729.1"/>
    <property type="molecule type" value="Genomic_DNA"/>
</dbReference>
<evidence type="ECO:0000256" key="1">
    <source>
        <dbReference type="SAM" id="MobiDB-lite"/>
    </source>
</evidence>
<dbReference type="PANTHER" id="PTHR37024">
    <property type="entry name" value="TYPE VI SECRETION SYSTEM DUF2094 AND IMPA-RELATED DOMAIN PROTEIN"/>
    <property type="match status" value="1"/>
</dbReference>
<dbReference type="InterPro" id="IPR010657">
    <property type="entry name" value="ImpA_N"/>
</dbReference>
<organism evidence="3 4">
    <name type="scientific">Bradyrhizobium macuxiense</name>
    <dbReference type="NCBI Taxonomy" id="1755647"/>
    <lineage>
        <taxon>Bacteria</taxon>
        <taxon>Pseudomonadati</taxon>
        <taxon>Pseudomonadota</taxon>
        <taxon>Alphaproteobacteria</taxon>
        <taxon>Hyphomicrobiales</taxon>
        <taxon>Nitrobacteraceae</taxon>
        <taxon>Bradyrhizobium</taxon>
    </lineage>
</organism>
<name>A0A109JTD4_9BRAD</name>
<accession>A0A109JTD4</accession>